<keyword evidence="2" id="KW-0614">Plasmid</keyword>
<dbReference type="Pfam" id="PF01551">
    <property type="entry name" value="Peptidase_M23"/>
    <property type="match status" value="1"/>
</dbReference>
<dbReference type="InterPro" id="IPR016047">
    <property type="entry name" value="M23ase_b-sheet_dom"/>
</dbReference>
<geneLocation type="plasmid" evidence="2 3">
    <name>pEMTOL01</name>
</geneLocation>
<name>A0ABM5N7D2_EMTOG</name>
<dbReference type="CDD" id="cd12797">
    <property type="entry name" value="M23_peptidase"/>
    <property type="match status" value="1"/>
</dbReference>
<dbReference type="PANTHER" id="PTHR21666">
    <property type="entry name" value="PEPTIDASE-RELATED"/>
    <property type="match status" value="1"/>
</dbReference>
<dbReference type="InterPro" id="IPR011055">
    <property type="entry name" value="Dup_hybrid_motif"/>
</dbReference>
<keyword evidence="3" id="KW-1185">Reference proteome</keyword>
<dbReference type="Gene3D" id="2.70.70.10">
    <property type="entry name" value="Glucose Permease (Domain IIA)"/>
    <property type="match status" value="1"/>
</dbReference>
<sequence length="192" mass="22124">MQKYYYYFILLMFQNTLFAQYRIDSLRIFVMFNDGPEVIKKYNHFEQKVQYEIPCISPIETNQNHFVTSFFGNRVHPVSGKSHFHSAIDISAKEHEPVFATADGIIIESRYDTYLGNYIIIEHPNGYQTLYGHLSISEVEVGEMMVIGQKIGLIGKTGRATGPHLHYGVKKNGQFVNPLPYINLLGNYILNH</sequence>
<feature type="domain" description="M23ase beta-sheet core" evidence="1">
    <location>
        <begin position="84"/>
        <end position="178"/>
    </location>
</feature>
<protein>
    <submittedName>
        <fullName evidence="2">Peptidase M23</fullName>
    </submittedName>
</protein>
<reference evidence="2 3" key="1">
    <citation type="submission" date="2011-07" db="EMBL/GenBank/DDBJ databases">
        <title>The complete genome of plasmid 1 of Emticicia oligotrophica DSM 17448.</title>
        <authorList>
            <consortium name="US DOE Joint Genome Institute (JGI-PGF)"/>
            <person name="Lucas S."/>
            <person name="Han J."/>
            <person name="Lapidus A."/>
            <person name="Bruce D."/>
            <person name="Goodwin L."/>
            <person name="Pitluck S."/>
            <person name="Peters L."/>
            <person name="Kyrpides N."/>
            <person name="Mavromatis K."/>
            <person name="Ivanova N."/>
            <person name="Ovchinnikova G."/>
            <person name="Teshima H."/>
            <person name="Detter J.C."/>
            <person name="Tapia R."/>
            <person name="Han C."/>
            <person name="Land M."/>
            <person name="Hauser L."/>
            <person name="Markowitz V."/>
            <person name="Cheng J.-F."/>
            <person name="Hugenholtz P."/>
            <person name="Woyke T."/>
            <person name="Wu D."/>
            <person name="Tindall B."/>
            <person name="Pomrenke H."/>
            <person name="Brambilla E."/>
            <person name="Klenk H.-P."/>
            <person name="Eisen J.A."/>
        </authorList>
    </citation>
    <scope>NUCLEOTIDE SEQUENCE [LARGE SCALE GENOMIC DNA]</scope>
    <source>
        <strain evidence="3">DSM 17448 / GPTSA100-15</strain>
        <plasmid evidence="2 3">pEMTOL01</plasmid>
    </source>
</reference>
<evidence type="ECO:0000313" key="2">
    <source>
        <dbReference type="EMBL" id="AFK05441.1"/>
    </source>
</evidence>
<dbReference type="PANTHER" id="PTHR21666:SF270">
    <property type="entry name" value="MUREIN HYDROLASE ACTIVATOR ENVC"/>
    <property type="match status" value="1"/>
</dbReference>
<proteinExistence type="predicted"/>
<evidence type="ECO:0000313" key="3">
    <source>
        <dbReference type="Proteomes" id="UP000002875"/>
    </source>
</evidence>
<dbReference type="EMBL" id="CP002962">
    <property type="protein sequence ID" value="AFK05441.1"/>
    <property type="molecule type" value="Genomic_DNA"/>
</dbReference>
<accession>A0ABM5N7D2</accession>
<gene>
    <name evidence="2" type="ordered locus">Emtol_0169</name>
</gene>
<organism evidence="2 3">
    <name type="scientific">Emticicia oligotrophica (strain DSM 17448 / CIP 109782 / MTCC 6937 / GPTSA100-15)</name>
    <dbReference type="NCBI Taxonomy" id="929562"/>
    <lineage>
        <taxon>Bacteria</taxon>
        <taxon>Pseudomonadati</taxon>
        <taxon>Bacteroidota</taxon>
        <taxon>Cytophagia</taxon>
        <taxon>Cytophagales</taxon>
        <taxon>Leadbetterellaceae</taxon>
        <taxon>Emticicia</taxon>
    </lineage>
</organism>
<dbReference type="Proteomes" id="UP000002875">
    <property type="component" value="Plasmid pEMTOL01"/>
</dbReference>
<dbReference type="InterPro" id="IPR050570">
    <property type="entry name" value="Cell_wall_metabolism_enzyme"/>
</dbReference>
<dbReference type="SUPFAM" id="SSF51261">
    <property type="entry name" value="Duplicated hybrid motif"/>
    <property type="match status" value="1"/>
</dbReference>
<evidence type="ECO:0000259" key="1">
    <source>
        <dbReference type="Pfam" id="PF01551"/>
    </source>
</evidence>